<reference evidence="2 3" key="1">
    <citation type="submission" date="2019-05" db="EMBL/GenBank/DDBJ databases">
        <title>Another draft genome of Portunus trituberculatus and its Hox gene families provides insights of decapod evolution.</title>
        <authorList>
            <person name="Jeong J.-H."/>
            <person name="Song I."/>
            <person name="Kim S."/>
            <person name="Choi T."/>
            <person name="Kim D."/>
            <person name="Ryu S."/>
            <person name="Kim W."/>
        </authorList>
    </citation>
    <scope>NUCLEOTIDE SEQUENCE [LARGE SCALE GENOMIC DNA]</scope>
    <source>
        <tissue evidence="2">Muscle</tissue>
    </source>
</reference>
<evidence type="ECO:0000313" key="3">
    <source>
        <dbReference type="Proteomes" id="UP000324222"/>
    </source>
</evidence>
<dbReference type="AlphaFoldDB" id="A0A5B7H8I7"/>
<evidence type="ECO:0000256" key="1">
    <source>
        <dbReference type="SAM" id="MobiDB-lite"/>
    </source>
</evidence>
<sequence length="95" mass="10714">MRCPGLASPPPPRPVHPAPTSPSNPPPNPVTPYLSYPDSILFLLSSVPSSYLRHRYHTFYPFRALLSFLHRTCYLLSILQDILSSLRTTIFIPIP</sequence>
<keyword evidence="3" id="KW-1185">Reference proteome</keyword>
<organism evidence="2 3">
    <name type="scientific">Portunus trituberculatus</name>
    <name type="common">Swimming crab</name>
    <name type="synonym">Neptunus trituberculatus</name>
    <dbReference type="NCBI Taxonomy" id="210409"/>
    <lineage>
        <taxon>Eukaryota</taxon>
        <taxon>Metazoa</taxon>
        <taxon>Ecdysozoa</taxon>
        <taxon>Arthropoda</taxon>
        <taxon>Crustacea</taxon>
        <taxon>Multicrustacea</taxon>
        <taxon>Malacostraca</taxon>
        <taxon>Eumalacostraca</taxon>
        <taxon>Eucarida</taxon>
        <taxon>Decapoda</taxon>
        <taxon>Pleocyemata</taxon>
        <taxon>Brachyura</taxon>
        <taxon>Eubrachyura</taxon>
        <taxon>Portunoidea</taxon>
        <taxon>Portunidae</taxon>
        <taxon>Portuninae</taxon>
        <taxon>Portunus</taxon>
    </lineage>
</organism>
<feature type="region of interest" description="Disordered" evidence="1">
    <location>
        <begin position="1"/>
        <end position="30"/>
    </location>
</feature>
<name>A0A5B7H8I7_PORTR</name>
<feature type="compositionally biased region" description="Pro residues" evidence="1">
    <location>
        <begin position="7"/>
        <end position="30"/>
    </location>
</feature>
<proteinExistence type="predicted"/>
<accession>A0A5B7H8I7</accession>
<dbReference type="Proteomes" id="UP000324222">
    <property type="component" value="Unassembled WGS sequence"/>
</dbReference>
<protein>
    <submittedName>
        <fullName evidence="2">Uncharacterized protein</fullName>
    </submittedName>
</protein>
<gene>
    <name evidence="2" type="ORF">E2C01_062672</name>
</gene>
<dbReference type="EMBL" id="VSRR010027899">
    <property type="protein sequence ID" value="MPC68470.1"/>
    <property type="molecule type" value="Genomic_DNA"/>
</dbReference>
<evidence type="ECO:0000313" key="2">
    <source>
        <dbReference type="EMBL" id="MPC68470.1"/>
    </source>
</evidence>
<comment type="caution">
    <text evidence="2">The sequence shown here is derived from an EMBL/GenBank/DDBJ whole genome shotgun (WGS) entry which is preliminary data.</text>
</comment>